<dbReference type="GO" id="GO:0006487">
    <property type="term" value="P:protein N-linked glycosylation"/>
    <property type="evidence" value="ECO:0007669"/>
    <property type="project" value="TreeGrafter"/>
</dbReference>
<keyword evidence="9 13" id="KW-0413">Isomerase</keyword>
<dbReference type="Pfam" id="PF03332">
    <property type="entry name" value="PMM"/>
    <property type="match status" value="1"/>
</dbReference>
<dbReference type="SFLD" id="SFLDG01140">
    <property type="entry name" value="C2.B:_Phosphomannomutase_and_P"/>
    <property type="match status" value="1"/>
</dbReference>
<accession>A0AAD9GD74</accession>
<evidence type="ECO:0000256" key="3">
    <source>
        <dbReference type="ARBA" id="ARBA00009736"/>
    </source>
</evidence>
<evidence type="ECO:0000256" key="13">
    <source>
        <dbReference type="RuleBase" id="RU361118"/>
    </source>
</evidence>
<evidence type="ECO:0000256" key="5">
    <source>
        <dbReference type="ARBA" id="ARBA00012730"/>
    </source>
</evidence>
<evidence type="ECO:0000313" key="14">
    <source>
        <dbReference type="EMBL" id="KAK1936253.1"/>
    </source>
</evidence>
<evidence type="ECO:0000313" key="15">
    <source>
        <dbReference type="Proteomes" id="UP001195914"/>
    </source>
</evidence>
<feature type="binding site" evidence="12">
    <location>
        <position position="207"/>
    </location>
    <ligand>
        <name>Mg(2+)</name>
        <dbReference type="ChEBI" id="CHEBI:18420"/>
        <label>1</label>
    </ligand>
</feature>
<evidence type="ECO:0000256" key="7">
    <source>
        <dbReference type="ARBA" id="ARBA00022723"/>
    </source>
</evidence>
<evidence type="ECO:0000256" key="12">
    <source>
        <dbReference type="PIRSR" id="PIRSR605002-3"/>
    </source>
</evidence>
<gene>
    <name evidence="14" type="ORF">X943_002382</name>
</gene>
<evidence type="ECO:0000256" key="11">
    <source>
        <dbReference type="PIRSR" id="PIRSR605002-2"/>
    </source>
</evidence>
<dbReference type="Gene3D" id="3.40.50.1000">
    <property type="entry name" value="HAD superfamily/HAD-like"/>
    <property type="match status" value="1"/>
</dbReference>
<feature type="active site" description="Nucleophile" evidence="10">
    <location>
        <position position="9"/>
    </location>
</feature>
<dbReference type="GO" id="GO:0046872">
    <property type="term" value="F:metal ion binding"/>
    <property type="evidence" value="ECO:0007669"/>
    <property type="project" value="UniProtKB-KW"/>
</dbReference>
<evidence type="ECO:0000256" key="2">
    <source>
        <dbReference type="ARBA" id="ARBA00004699"/>
    </source>
</evidence>
<dbReference type="CDD" id="cd02585">
    <property type="entry name" value="HAD_PMM"/>
    <property type="match status" value="1"/>
</dbReference>
<dbReference type="NCBIfam" id="TIGR01484">
    <property type="entry name" value="HAD-SF-IIB"/>
    <property type="match status" value="1"/>
</dbReference>
<feature type="binding site" evidence="12">
    <location>
        <position position="219"/>
    </location>
    <ligand>
        <name>Mg(2+)</name>
        <dbReference type="ChEBI" id="CHEBI:18420"/>
        <label>1</label>
    </ligand>
</feature>
<dbReference type="SUPFAM" id="SSF56784">
    <property type="entry name" value="HAD-like"/>
    <property type="match status" value="1"/>
</dbReference>
<dbReference type="GO" id="GO:0004615">
    <property type="term" value="F:phosphomannomutase activity"/>
    <property type="evidence" value="ECO:0007669"/>
    <property type="project" value="UniProtKB-EC"/>
</dbReference>
<proteinExistence type="inferred from homology"/>
<comment type="catalytic activity">
    <reaction evidence="13">
        <text>alpha-D-mannose 1-phosphate = D-mannose 6-phosphate</text>
        <dbReference type="Rhea" id="RHEA:11140"/>
        <dbReference type="ChEBI" id="CHEBI:58409"/>
        <dbReference type="ChEBI" id="CHEBI:58735"/>
        <dbReference type="EC" id="5.4.2.8"/>
    </reaction>
</comment>
<dbReference type="GO" id="GO:0005829">
    <property type="term" value="C:cytosol"/>
    <property type="evidence" value="ECO:0007669"/>
    <property type="project" value="TreeGrafter"/>
</dbReference>
<comment type="subunit">
    <text evidence="4 13">Homodimer.</text>
</comment>
<comment type="function">
    <text evidence="13">Involved in the synthesis of the GDP-mannose and dolichol-phosphate-mannose required for a number of critical mannosyl transfer reactions.</text>
</comment>
<keyword evidence="7 12" id="KW-0479">Metal-binding</keyword>
<comment type="subcellular location">
    <subcellularLocation>
        <location evidence="1 13">Cytoplasm</location>
    </subcellularLocation>
</comment>
<dbReference type="EC" id="5.4.2.8" evidence="5 13"/>
<dbReference type="SFLD" id="SFLDS00003">
    <property type="entry name" value="Haloacid_Dehalogenase"/>
    <property type="match status" value="1"/>
</dbReference>
<dbReference type="EMBL" id="JAHBMH010000044">
    <property type="protein sequence ID" value="KAK1936253.1"/>
    <property type="molecule type" value="Genomic_DNA"/>
</dbReference>
<feature type="binding site" evidence="11">
    <location>
        <position position="132"/>
    </location>
    <ligand>
        <name>alpha-D-mannose 1-phosphate</name>
        <dbReference type="ChEBI" id="CHEBI:58409"/>
    </ligand>
</feature>
<dbReference type="FunFam" id="3.30.1240.20:FF:000001">
    <property type="entry name" value="Phosphomannomutase"/>
    <property type="match status" value="1"/>
</dbReference>
<feature type="binding site" evidence="11">
    <location>
        <position position="181"/>
    </location>
    <ligand>
        <name>alpha-D-mannose 1-phosphate</name>
        <dbReference type="ChEBI" id="CHEBI:58409"/>
    </ligand>
</feature>
<dbReference type="AlphaFoldDB" id="A0AAD9GD74"/>
<comment type="similarity">
    <text evidence="3 13">Belongs to the eukaryotic PMM family.</text>
</comment>
<dbReference type="InterPro" id="IPR006379">
    <property type="entry name" value="HAD-SF_hydro_IIB"/>
</dbReference>
<protein>
    <recommendedName>
        <fullName evidence="5 13">Phosphomannomutase</fullName>
        <ecNumber evidence="5 13">5.4.2.8</ecNumber>
    </recommendedName>
</protein>
<dbReference type="GO" id="GO:0006013">
    <property type="term" value="P:mannose metabolic process"/>
    <property type="evidence" value="ECO:0007669"/>
    <property type="project" value="TreeGrafter"/>
</dbReference>
<feature type="binding site" evidence="12">
    <location>
        <position position="9"/>
    </location>
    <ligand>
        <name>Mg(2+)</name>
        <dbReference type="ChEBI" id="CHEBI:18420"/>
        <label>1</label>
    </ligand>
</feature>
<keyword evidence="6 13" id="KW-0963">Cytoplasm</keyword>
<evidence type="ECO:0000256" key="1">
    <source>
        <dbReference type="ARBA" id="ARBA00004496"/>
    </source>
</evidence>
<comment type="caution">
    <text evidence="14">The sequence shown here is derived from an EMBL/GenBank/DDBJ whole genome shotgun (WGS) entry which is preliminary data.</text>
</comment>
<evidence type="ECO:0000256" key="4">
    <source>
        <dbReference type="ARBA" id="ARBA00011738"/>
    </source>
</evidence>
<sequence>MDKRIIVFDMDGTLIEPLEPITDDVKDALLRCKNRGYEIAIASGSTYRSIVKQIGADFILRFDYVFSENGTNLYKDGELLHSMDILDEIPSHALKELVEFALDYIVRLDIPIKRGTFVEHRKSLVNICPVGRNCSKKERDEFALLDKKRGIRNQFIKELKARFSSVEHPLRFVAGGQISIDVFPEQWNKTLVLTHLKGYSEIHFYGDNTSEGGNDYEIYNHPDVIGHTVKSYKDLISQLDDLLAH</sequence>
<comment type="cofactor">
    <cofactor evidence="12">
        <name>Mg(2+)</name>
        <dbReference type="ChEBI" id="CHEBI:18420"/>
    </cofactor>
</comment>
<dbReference type="PANTHER" id="PTHR10466">
    <property type="entry name" value="PHOSPHOMANNOMUTASE"/>
    <property type="match status" value="1"/>
</dbReference>
<keyword evidence="15" id="KW-1185">Reference proteome</keyword>
<reference evidence="14" key="1">
    <citation type="journal article" date="2014" name="Nucleic Acids Res.">
        <title>The evolutionary dynamics of variant antigen genes in Babesia reveal a history of genomic innovation underlying host-parasite interaction.</title>
        <authorList>
            <person name="Jackson A.P."/>
            <person name="Otto T.D."/>
            <person name="Darby A."/>
            <person name="Ramaprasad A."/>
            <person name="Xia D."/>
            <person name="Echaide I.E."/>
            <person name="Farber M."/>
            <person name="Gahlot S."/>
            <person name="Gamble J."/>
            <person name="Gupta D."/>
            <person name="Gupta Y."/>
            <person name="Jackson L."/>
            <person name="Malandrin L."/>
            <person name="Malas T.B."/>
            <person name="Moussa E."/>
            <person name="Nair M."/>
            <person name="Reid A.J."/>
            <person name="Sanders M."/>
            <person name="Sharma J."/>
            <person name="Tracey A."/>
            <person name="Quail M.A."/>
            <person name="Weir W."/>
            <person name="Wastling J.M."/>
            <person name="Hall N."/>
            <person name="Willadsen P."/>
            <person name="Lingelbach K."/>
            <person name="Shiels B."/>
            <person name="Tait A."/>
            <person name="Berriman M."/>
            <person name="Allred D.R."/>
            <person name="Pain A."/>
        </authorList>
    </citation>
    <scope>NUCLEOTIDE SEQUENCE</scope>
    <source>
        <strain evidence="14">1802A</strain>
    </source>
</reference>
<dbReference type="Proteomes" id="UP001195914">
    <property type="component" value="Unassembled WGS sequence"/>
</dbReference>
<dbReference type="InterPro" id="IPR043169">
    <property type="entry name" value="PMM_cap"/>
</dbReference>
<dbReference type="PANTHER" id="PTHR10466:SF0">
    <property type="entry name" value="PHOSPHOMANNOMUTASE"/>
    <property type="match status" value="1"/>
</dbReference>
<dbReference type="SFLD" id="SFLDG01143">
    <property type="entry name" value="C2.B.3:_Phosphomannomutase_Lik"/>
    <property type="match status" value="1"/>
</dbReference>
<dbReference type="InterPro" id="IPR036412">
    <property type="entry name" value="HAD-like_sf"/>
</dbReference>
<feature type="binding site" evidence="11">
    <location>
        <position position="139"/>
    </location>
    <ligand>
        <name>alpha-D-mannose 1-phosphate</name>
        <dbReference type="ChEBI" id="CHEBI:58409"/>
    </ligand>
</feature>
<feature type="active site" description="Proton donor/acceptor" evidence="10">
    <location>
        <position position="11"/>
    </location>
</feature>
<evidence type="ECO:0000256" key="6">
    <source>
        <dbReference type="ARBA" id="ARBA00022490"/>
    </source>
</evidence>
<dbReference type="InterPro" id="IPR005002">
    <property type="entry name" value="PMM"/>
</dbReference>
<feature type="binding site" evidence="12">
    <location>
        <position position="11"/>
    </location>
    <ligand>
        <name>Mg(2+)</name>
        <dbReference type="ChEBI" id="CHEBI:18420"/>
        <label>1</label>
    </ligand>
</feature>
<comment type="pathway">
    <text evidence="2 13">Nucleotide-sugar biosynthesis; GDP-alpha-D-mannose biosynthesis; alpha-D-mannose 1-phosphate from D-fructose 6-phosphate: step 2/2.</text>
</comment>
<dbReference type="InterPro" id="IPR023214">
    <property type="entry name" value="HAD_sf"/>
</dbReference>
<keyword evidence="8 12" id="KW-0460">Magnesium</keyword>
<evidence type="ECO:0000256" key="10">
    <source>
        <dbReference type="PIRSR" id="PIRSR605002-1"/>
    </source>
</evidence>
<dbReference type="Gene3D" id="3.30.1240.20">
    <property type="match status" value="1"/>
</dbReference>
<organism evidence="14 15">
    <name type="scientific">Babesia divergens</name>
    <dbReference type="NCBI Taxonomy" id="32595"/>
    <lineage>
        <taxon>Eukaryota</taxon>
        <taxon>Sar</taxon>
        <taxon>Alveolata</taxon>
        <taxon>Apicomplexa</taxon>
        <taxon>Aconoidasida</taxon>
        <taxon>Piroplasmida</taxon>
        <taxon>Babesiidae</taxon>
        <taxon>Babesia</taxon>
    </lineage>
</organism>
<evidence type="ECO:0000256" key="8">
    <source>
        <dbReference type="ARBA" id="ARBA00022842"/>
    </source>
</evidence>
<feature type="binding site" evidence="11">
    <location>
        <position position="179"/>
    </location>
    <ligand>
        <name>alpha-D-mannose 1-phosphate</name>
        <dbReference type="ChEBI" id="CHEBI:58409"/>
    </ligand>
</feature>
<name>A0AAD9GD74_BABDI</name>
<feature type="binding site" evidence="11">
    <location>
        <position position="121"/>
    </location>
    <ligand>
        <name>alpha-D-mannose 1-phosphate</name>
        <dbReference type="ChEBI" id="CHEBI:58409"/>
    </ligand>
</feature>
<dbReference type="GO" id="GO:0009298">
    <property type="term" value="P:GDP-mannose biosynthetic process"/>
    <property type="evidence" value="ECO:0007669"/>
    <property type="project" value="InterPro"/>
</dbReference>
<evidence type="ECO:0000256" key="9">
    <source>
        <dbReference type="ARBA" id="ARBA00023235"/>
    </source>
</evidence>
<reference evidence="14" key="2">
    <citation type="submission" date="2021-05" db="EMBL/GenBank/DDBJ databases">
        <authorList>
            <person name="Pain A."/>
        </authorList>
    </citation>
    <scope>NUCLEOTIDE SEQUENCE</scope>
    <source>
        <strain evidence="14">1802A</strain>
    </source>
</reference>